<sequence>MTSPDSLPQSPSALFTPTQWEALAPYLDDQQCVKTWPSKRNKKSVQMLVLRYLASKLEPGTKYSEREINQLLQKHHTFGDPALLRRELFESGLVNRTRDGFSYWLHESN</sequence>
<dbReference type="Pfam" id="PF09860">
    <property type="entry name" value="DUF2087"/>
    <property type="match status" value="1"/>
</dbReference>
<dbReference type="InterPro" id="IPR018656">
    <property type="entry name" value="DUF2087"/>
</dbReference>
<comment type="caution">
    <text evidence="2">The sequence shown here is derived from an EMBL/GenBank/DDBJ whole genome shotgun (WGS) entry which is preliminary data.</text>
</comment>
<gene>
    <name evidence="2" type="ORF">ENR64_28980</name>
</gene>
<dbReference type="EMBL" id="DSRU01000438">
    <property type="protein sequence ID" value="HFN01707.1"/>
    <property type="molecule type" value="Genomic_DNA"/>
</dbReference>
<accession>A0A7C3KIP0</accession>
<reference evidence="2" key="1">
    <citation type="journal article" date="2020" name="mSystems">
        <title>Genome- and Community-Level Interaction Insights into Carbon Utilization and Element Cycling Functions of Hydrothermarchaeota in Hydrothermal Sediment.</title>
        <authorList>
            <person name="Zhou Z."/>
            <person name="Liu Y."/>
            <person name="Xu W."/>
            <person name="Pan J."/>
            <person name="Luo Z.H."/>
            <person name="Li M."/>
        </authorList>
    </citation>
    <scope>NUCLEOTIDE SEQUENCE [LARGE SCALE GENOMIC DNA]</scope>
    <source>
        <strain evidence="2">SpSt-418</strain>
    </source>
</reference>
<organism evidence="2">
    <name type="scientific">Oscillatoriales cyanobacterium SpSt-418</name>
    <dbReference type="NCBI Taxonomy" id="2282169"/>
    <lineage>
        <taxon>Bacteria</taxon>
        <taxon>Bacillati</taxon>
        <taxon>Cyanobacteriota</taxon>
        <taxon>Cyanophyceae</taxon>
        <taxon>Oscillatoriophycideae</taxon>
        <taxon>Oscillatoriales</taxon>
    </lineage>
</organism>
<dbReference type="AlphaFoldDB" id="A0A7C3KIP0"/>
<protein>
    <submittedName>
        <fullName evidence="2">DUF2087 domain-containing protein</fullName>
    </submittedName>
</protein>
<feature type="domain" description="DUF2087" evidence="1">
    <location>
        <begin position="34"/>
        <end position="105"/>
    </location>
</feature>
<name>A0A7C3KIP0_9CYAN</name>
<evidence type="ECO:0000313" key="2">
    <source>
        <dbReference type="EMBL" id="HFN01707.1"/>
    </source>
</evidence>
<proteinExistence type="predicted"/>
<evidence type="ECO:0000259" key="1">
    <source>
        <dbReference type="Pfam" id="PF09860"/>
    </source>
</evidence>